<gene>
    <name evidence="2" type="ORF">DERP_015134</name>
</gene>
<accession>A0ABQ8IZ99</accession>
<organism evidence="2 3">
    <name type="scientific">Dermatophagoides pteronyssinus</name>
    <name type="common">European house dust mite</name>
    <dbReference type="NCBI Taxonomy" id="6956"/>
    <lineage>
        <taxon>Eukaryota</taxon>
        <taxon>Metazoa</taxon>
        <taxon>Ecdysozoa</taxon>
        <taxon>Arthropoda</taxon>
        <taxon>Chelicerata</taxon>
        <taxon>Arachnida</taxon>
        <taxon>Acari</taxon>
        <taxon>Acariformes</taxon>
        <taxon>Sarcoptiformes</taxon>
        <taxon>Astigmata</taxon>
        <taxon>Psoroptidia</taxon>
        <taxon>Analgoidea</taxon>
        <taxon>Pyroglyphidae</taxon>
        <taxon>Dermatophagoidinae</taxon>
        <taxon>Dermatophagoides</taxon>
    </lineage>
</organism>
<proteinExistence type="predicted"/>
<protein>
    <submittedName>
        <fullName evidence="2">Uncharacterized protein</fullName>
    </submittedName>
</protein>
<sequence length="91" mass="10544">MNPTCETNHHHSGGGGHQNHFPHSNNSITVFIKQEQEELKKKKISKLTNQMICYLSASISWNIFKKYLNFLVIISFTDLRLIDQSIKIDKD</sequence>
<dbReference type="EMBL" id="NJHN03000097">
    <property type="protein sequence ID" value="KAH9415410.1"/>
    <property type="molecule type" value="Genomic_DNA"/>
</dbReference>
<name>A0ABQ8IZ99_DERPT</name>
<reference evidence="2 3" key="2">
    <citation type="journal article" date="2022" name="Mol. Biol. Evol.">
        <title>Comparative Genomics Reveals Insights into the Divergent Evolution of Astigmatic Mites and Household Pest Adaptations.</title>
        <authorList>
            <person name="Xiong Q."/>
            <person name="Wan A.T."/>
            <person name="Liu X."/>
            <person name="Fung C.S."/>
            <person name="Xiao X."/>
            <person name="Malainual N."/>
            <person name="Hou J."/>
            <person name="Wang L."/>
            <person name="Wang M."/>
            <person name="Yang K.Y."/>
            <person name="Cui Y."/>
            <person name="Leung E.L."/>
            <person name="Nong W."/>
            <person name="Shin S.K."/>
            <person name="Au S.W."/>
            <person name="Jeong K.Y."/>
            <person name="Chew F.T."/>
            <person name="Hui J.H."/>
            <person name="Leung T.F."/>
            <person name="Tungtrongchitr A."/>
            <person name="Zhong N."/>
            <person name="Liu Z."/>
            <person name="Tsui S.K."/>
        </authorList>
    </citation>
    <scope>NUCLEOTIDE SEQUENCE [LARGE SCALE GENOMIC DNA]</scope>
    <source>
        <strain evidence="2">Derp</strain>
    </source>
</reference>
<evidence type="ECO:0000313" key="2">
    <source>
        <dbReference type="EMBL" id="KAH9415410.1"/>
    </source>
</evidence>
<reference evidence="2 3" key="1">
    <citation type="journal article" date="2018" name="J. Allergy Clin. Immunol.">
        <title>High-quality assembly of Dermatophagoides pteronyssinus genome and transcriptome reveals a wide range of novel allergens.</title>
        <authorList>
            <person name="Liu X.Y."/>
            <person name="Yang K.Y."/>
            <person name="Wang M.Q."/>
            <person name="Kwok J.S."/>
            <person name="Zeng X."/>
            <person name="Yang Z."/>
            <person name="Xiao X.J."/>
            <person name="Lau C.P."/>
            <person name="Li Y."/>
            <person name="Huang Z.M."/>
            <person name="Ba J.G."/>
            <person name="Yim A.K."/>
            <person name="Ouyang C.Y."/>
            <person name="Ngai S.M."/>
            <person name="Chan T.F."/>
            <person name="Leung E.L."/>
            <person name="Liu L."/>
            <person name="Liu Z.G."/>
            <person name="Tsui S.K."/>
        </authorList>
    </citation>
    <scope>NUCLEOTIDE SEQUENCE [LARGE SCALE GENOMIC DNA]</scope>
    <source>
        <strain evidence="2">Derp</strain>
    </source>
</reference>
<keyword evidence="3" id="KW-1185">Reference proteome</keyword>
<dbReference type="Proteomes" id="UP000887458">
    <property type="component" value="Unassembled WGS sequence"/>
</dbReference>
<evidence type="ECO:0000256" key="1">
    <source>
        <dbReference type="SAM" id="MobiDB-lite"/>
    </source>
</evidence>
<comment type="caution">
    <text evidence="2">The sequence shown here is derived from an EMBL/GenBank/DDBJ whole genome shotgun (WGS) entry which is preliminary data.</text>
</comment>
<feature type="region of interest" description="Disordered" evidence="1">
    <location>
        <begin position="1"/>
        <end position="24"/>
    </location>
</feature>
<evidence type="ECO:0000313" key="3">
    <source>
        <dbReference type="Proteomes" id="UP000887458"/>
    </source>
</evidence>